<feature type="compositionally biased region" description="Polar residues" evidence="4">
    <location>
        <begin position="42"/>
        <end position="59"/>
    </location>
</feature>
<keyword evidence="2" id="KW-0378">Hydrolase</keyword>
<dbReference type="Pfam" id="PF00176">
    <property type="entry name" value="SNF2-rel_dom"/>
    <property type="match status" value="1"/>
</dbReference>
<dbReference type="EMBL" id="JAVHNS010000009">
    <property type="protein sequence ID" value="KAK6343600.1"/>
    <property type="molecule type" value="Genomic_DNA"/>
</dbReference>
<feature type="region of interest" description="Disordered" evidence="4">
    <location>
        <begin position="36"/>
        <end position="59"/>
    </location>
</feature>
<dbReference type="AlphaFoldDB" id="A0AAV9UN43"/>
<gene>
    <name evidence="6" type="ORF">TWF730_011191</name>
</gene>
<accession>A0AAV9UN43</accession>
<evidence type="ECO:0000259" key="5">
    <source>
        <dbReference type="PROSITE" id="PS51192"/>
    </source>
</evidence>
<dbReference type="InterPro" id="IPR050628">
    <property type="entry name" value="SNF2_RAD54_helicase_TF"/>
</dbReference>
<dbReference type="GO" id="GO:0008094">
    <property type="term" value="F:ATP-dependent activity, acting on DNA"/>
    <property type="evidence" value="ECO:0007669"/>
    <property type="project" value="TreeGrafter"/>
</dbReference>
<evidence type="ECO:0000256" key="4">
    <source>
        <dbReference type="SAM" id="MobiDB-lite"/>
    </source>
</evidence>
<dbReference type="Gene3D" id="3.40.50.10810">
    <property type="entry name" value="Tandem AAA-ATPase domain"/>
    <property type="match status" value="1"/>
</dbReference>
<dbReference type="InterPro" id="IPR014001">
    <property type="entry name" value="Helicase_ATP-bd"/>
</dbReference>
<dbReference type="PROSITE" id="PS51192">
    <property type="entry name" value="HELICASE_ATP_BIND_1"/>
    <property type="match status" value="1"/>
</dbReference>
<keyword evidence="3" id="KW-0067">ATP-binding</keyword>
<evidence type="ECO:0000256" key="3">
    <source>
        <dbReference type="ARBA" id="ARBA00022840"/>
    </source>
</evidence>
<evidence type="ECO:0000313" key="7">
    <source>
        <dbReference type="Proteomes" id="UP001373714"/>
    </source>
</evidence>
<evidence type="ECO:0000256" key="1">
    <source>
        <dbReference type="ARBA" id="ARBA00022741"/>
    </source>
</evidence>
<feature type="region of interest" description="Disordered" evidence="4">
    <location>
        <begin position="1"/>
        <end position="20"/>
    </location>
</feature>
<comment type="caution">
    <text evidence="6">The sequence shown here is derived from an EMBL/GenBank/DDBJ whole genome shotgun (WGS) entry which is preliminary data.</text>
</comment>
<proteinExistence type="predicted"/>
<dbReference type="SUPFAM" id="SSF52540">
    <property type="entry name" value="P-loop containing nucleoside triphosphate hydrolases"/>
    <property type="match status" value="1"/>
</dbReference>
<dbReference type="GO" id="GO:0006281">
    <property type="term" value="P:DNA repair"/>
    <property type="evidence" value="ECO:0007669"/>
    <property type="project" value="TreeGrafter"/>
</dbReference>
<dbReference type="InterPro" id="IPR038718">
    <property type="entry name" value="SNF2-like_sf"/>
</dbReference>
<organism evidence="6 7">
    <name type="scientific">Orbilia blumenaviensis</name>
    <dbReference type="NCBI Taxonomy" id="1796055"/>
    <lineage>
        <taxon>Eukaryota</taxon>
        <taxon>Fungi</taxon>
        <taxon>Dikarya</taxon>
        <taxon>Ascomycota</taxon>
        <taxon>Pezizomycotina</taxon>
        <taxon>Orbiliomycetes</taxon>
        <taxon>Orbiliales</taxon>
        <taxon>Orbiliaceae</taxon>
        <taxon>Orbilia</taxon>
    </lineage>
</organism>
<name>A0AAV9UN43_9PEZI</name>
<dbReference type="PANTHER" id="PTHR45626:SF22">
    <property type="entry name" value="DNA REPAIR PROTEIN RAD5"/>
    <property type="match status" value="1"/>
</dbReference>
<dbReference type="Proteomes" id="UP001373714">
    <property type="component" value="Unassembled WGS sequence"/>
</dbReference>
<keyword evidence="1" id="KW-0547">Nucleotide-binding</keyword>
<feature type="domain" description="Helicase ATP-binding" evidence="5">
    <location>
        <begin position="307"/>
        <end position="427"/>
    </location>
</feature>
<dbReference type="GO" id="GO:0016787">
    <property type="term" value="F:hydrolase activity"/>
    <property type="evidence" value="ECO:0007669"/>
    <property type="project" value="UniProtKB-KW"/>
</dbReference>
<sequence length="427" mass="48025">MTGPLKRSREESSEEAEGPCRKQQICYLINTDETEEMDWSPSPGQLSIGTETTYSNDTPQERSTTIICYGSLTDSKAEVTYLKSKDTWINPWTSFHVFNLEYKDYAYRLAEDDGSTFGVLDNNTTLQLKSIQGLGEISFRVVISSSNFSRIPKNACSKKTRINVTINILGPENIAEKVGEKLEDEQTYLQHPVFLEQGIKYANPHYFYDDEALADLRHLIGPMPTDNKSQQISRDIQSILESLDHVQIPLTHGFGIERIESLRLVETKLRPHQVEGVCFILSREDAFISEKVDREFRQLLNPRGFFSQHAGPSRGGVIADSMGLGKTLTMLTAIACSKEAAGEHLGPTLIVLPSRQVLDVWDSEIARRFHPGTFEVHHFHGCNRAKEDTALKNGDIVLTTYQTLAADFKRGQILAKVGWLRVVLDEG</sequence>
<dbReference type="GO" id="GO:0005524">
    <property type="term" value="F:ATP binding"/>
    <property type="evidence" value="ECO:0007669"/>
    <property type="project" value="UniProtKB-KW"/>
</dbReference>
<dbReference type="InterPro" id="IPR027417">
    <property type="entry name" value="P-loop_NTPase"/>
</dbReference>
<keyword evidence="7" id="KW-1185">Reference proteome</keyword>
<evidence type="ECO:0000256" key="2">
    <source>
        <dbReference type="ARBA" id="ARBA00022801"/>
    </source>
</evidence>
<dbReference type="PANTHER" id="PTHR45626">
    <property type="entry name" value="TRANSCRIPTION TERMINATION FACTOR 2-RELATED"/>
    <property type="match status" value="1"/>
</dbReference>
<evidence type="ECO:0000313" key="6">
    <source>
        <dbReference type="EMBL" id="KAK6343600.1"/>
    </source>
</evidence>
<protein>
    <recommendedName>
        <fullName evidence="5">Helicase ATP-binding domain-containing protein</fullName>
    </recommendedName>
</protein>
<dbReference type="InterPro" id="IPR000330">
    <property type="entry name" value="SNF2_N"/>
</dbReference>
<reference evidence="6 7" key="1">
    <citation type="submission" date="2019-10" db="EMBL/GenBank/DDBJ databases">
        <authorList>
            <person name="Palmer J.M."/>
        </authorList>
    </citation>
    <scope>NUCLEOTIDE SEQUENCE [LARGE SCALE GENOMIC DNA]</scope>
    <source>
        <strain evidence="6 7">TWF730</strain>
    </source>
</reference>
<dbReference type="GO" id="GO:0005634">
    <property type="term" value="C:nucleus"/>
    <property type="evidence" value="ECO:0007669"/>
    <property type="project" value="TreeGrafter"/>
</dbReference>